<dbReference type="EMBL" id="CM042058">
    <property type="protein sequence ID" value="KAI3685391.1"/>
    <property type="molecule type" value="Genomic_DNA"/>
</dbReference>
<protein>
    <submittedName>
        <fullName evidence="1">Uncharacterized protein</fullName>
    </submittedName>
</protein>
<evidence type="ECO:0000313" key="2">
    <source>
        <dbReference type="Proteomes" id="UP001055879"/>
    </source>
</evidence>
<keyword evidence="2" id="KW-1185">Reference proteome</keyword>
<reference evidence="1 2" key="2">
    <citation type="journal article" date="2022" name="Mol. Ecol. Resour.">
        <title>The genomes of chicory, endive, great burdock and yacon provide insights into Asteraceae paleo-polyploidization history and plant inulin production.</title>
        <authorList>
            <person name="Fan W."/>
            <person name="Wang S."/>
            <person name="Wang H."/>
            <person name="Wang A."/>
            <person name="Jiang F."/>
            <person name="Liu H."/>
            <person name="Zhao H."/>
            <person name="Xu D."/>
            <person name="Zhang Y."/>
        </authorList>
    </citation>
    <scope>NUCLEOTIDE SEQUENCE [LARGE SCALE GENOMIC DNA]</scope>
    <source>
        <strain evidence="2">cv. Niubang</strain>
    </source>
</reference>
<dbReference type="Proteomes" id="UP001055879">
    <property type="component" value="Linkage Group LG12"/>
</dbReference>
<comment type="caution">
    <text evidence="1">The sequence shown here is derived from an EMBL/GenBank/DDBJ whole genome shotgun (WGS) entry which is preliminary data.</text>
</comment>
<sequence length="234" mass="26230">MTYGELCYREDLISHVVTVKSIEHCYPTDNKSRPKLDALIKDVKEILPSLSFMAIEVTSLLSKVDVAQSSLFALKDDVDSLLSLKTENIEVSSALSDGEKVQSVDVPHTSEAQLSLAMRKTEEDDYADDVEFTPIVPSISERVSALATILTEEDEEEEKEKEEDKKPKIPEAGDDLGGDDNDDDDEEDEFFIQHTPHTTVEGILFRELESKRRGLLKGTNNPTLAKVKDWLKET</sequence>
<gene>
    <name evidence="1" type="ORF">L6452_34633</name>
</gene>
<reference evidence="2" key="1">
    <citation type="journal article" date="2022" name="Mol. Ecol. Resour.">
        <title>The genomes of chicory, endive, great burdock and yacon provide insights into Asteraceae palaeo-polyploidization history and plant inulin production.</title>
        <authorList>
            <person name="Fan W."/>
            <person name="Wang S."/>
            <person name="Wang H."/>
            <person name="Wang A."/>
            <person name="Jiang F."/>
            <person name="Liu H."/>
            <person name="Zhao H."/>
            <person name="Xu D."/>
            <person name="Zhang Y."/>
        </authorList>
    </citation>
    <scope>NUCLEOTIDE SEQUENCE [LARGE SCALE GENOMIC DNA]</scope>
    <source>
        <strain evidence="2">cv. Niubang</strain>
    </source>
</reference>
<evidence type="ECO:0000313" key="1">
    <source>
        <dbReference type="EMBL" id="KAI3685391.1"/>
    </source>
</evidence>
<organism evidence="1 2">
    <name type="scientific">Arctium lappa</name>
    <name type="common">Greater burdock</name>
    <name type="synonym">Lappa major</name>
    <dbReference type="NCBI Taxonomy" id="4217"/>
    <lineage>
        <taxon>Eukaryota</taxon>
        <taxon>Viridiplantae</taxon>
        <taxon>Streptophyta</taxon>
        <taxon>Embryophyta</taxon>
        <taxon>Tracheophyta</taxon>
        <taxon>Spermatophyta</taxon>
        <taxon>Magnoliopsida</taxon>
        <taxon>eudicotyledons</taxon>
        <taxon>Gunneridae</taxon>
        <taxon>Pentapetalae</taxon>
        <taxon>asterids</taxon>
        <taxon>campanulids</taxon>
        <taxon>Asterales</taxon>
        <taxon>Asteraceae</taxon>
        <taxon>Carduoideae</taxon>
        <taxon>Cardueae</taxon>
        <taxon>Arctiinae</taxon>
        <taxon>Arctium</taxon>
    </lineage>
</organism>
<proteinExistence type="predicted"/>
<name>A0ACB8YJW0_ARCLA</name>
<accession>A0ACB8YJW0</accession>